<feature type="transmembrane region" description="Helical" evidence="1">
    <location>
        <begin position="44"/>
        <end position="63"/>
    </location>
</feature>
<evidence type="ECO:0000313" key="3">
    <source>
        <dbReference type="Proteomes" id="UP000678228"/>
    </source>
</evidence>
<organism evidence="2 3">
    <name type="scientific">Halalkalibacter suaedae</name>
    <dbReference type="NCBI Taxonomy" id="2822140"/>
    <lineage>
        <taxon>Bacteria</taxon>
        <taxon>Bacillati</taxon>
        <taxon>Bacillota</taxon>
        <taxon>Bacilli</taxon>
        <taxon>Bacillales</taxon>
        <taxon>Bacillaceae</taxon>
        <taxon>Halalkalibacter</taxon>
    </lineage>
</organism>
<keyword evidence="1" id="KW-0472">Membrane</keyword>
<feature type="transmembrane region" description="Helical" evidence="1">
    <location>
        <begin position="69"/>
        <end position="89"/>
    </location>
</feature>
<feature type="transmembrane region" description="Helical" evidence="1">
    <location>
        <begin position="6"/>
        <end position="32"/>
    </location>
</feature>
<dbReference type="NCBIfam" id="TIGR04086">
    <property type="entry name" value="TIGR04086_membr"/>
    <property type="match status" value="1"/>
</dbReference>
<comment type="caution">
    <text evidence="2">The sequence shown here is derived from an EMBL/GenBank/DDBJ whole genome shotgun (WGS) entry which is preliminary data.</text>
</comment>
<dbReference type="AlphaFoldDB" id="A0A940WRK4"/>
<keyword evidence="3" id="KW-1185">Reference proteome</keyword>
<sequence length="126" mass="13337">MAYRGFFPAILIGLTTILVLILTSSLVISLVLTFTSFTEHSVKWLVLAIAFGTMFIGGLISGGKAKEKGLLAGALTALLFSLLTFLIQYLGYNSIFTSEQLMFHGGYLVAAALGGIVGVNLSSNNN</sequence>
<proteinExistence type="predicted"/>
<evidence type="ECO:0000256" key="1">
    <source>
        <dbReference type="SAM" id="Phobius"/>
    </source>
</evidence>
<dbReference type="Pfam" id="PF12670">
    <property type="entry name" value="DUF3792"/>
    <property type="match status" value="1"/>
</dbReference>
<gene>
    <name evidence="2" type="ORF">J7W16_09700</name>
</gene>
<dbReference type="EMBL" id="JAGKSQ010000003">
    <property type="protein sequence ID" value="MBP3951409.1"/>
    <property type="molecule type" value="Genomic_DNA"/>
</dbReference>
<dbReference type="InterPro" id="IPR023804">
    <property type="entry name" value="DUF3792_TM"/>
</dbReference>
<accession>A0A940WRK4</accession>
<name>A0A940WRK4_9BACI</name>
<dbReference type="Proteomes" id="UP000678228">
    <property type="component" value="Unassembled WGS sequence"/>
</dbReference>
<keyword evidence="1" id="KW-1133">Transmembrane helix</keyword>
<dbReference type="RefSeq" id="WP_210597092.1">
    <property type="nucleotide sequence ID" value="NZ_JAGKSQ010000003.1"/>
</dbReference>
<keyword evidence="1" id="KW-0812">Transmembrane</keyword>
<feature type="transmembrane region" description="Helical" evidence="1">
    <location>
        <begin position="101"/>
        <end position="121"/>
    </location>
</feature>
<evidence type="ECO:0000313" key="2">
    <source>
        <dbReference type="EMBL" id="MBP3951409.1"/>
    </source>
</evidence>
<protein>
    <submittedName>
        <fullName evidence="2">TIGR04086 family membrane protein</fullName>
    </submittedName>
</protein>
<reference evidence="2" key="1">
    <citation type="submission" date="2021-03" db="EMBL/GenBank/DDBJ databases">
        <title>Bacillus suaedae sp. nov., isolated from Suaeda aralocaspica.</title>
        <authorList>
            <person name="Lei R.F.R."/>
        </authorList>
    </citation>
    <scope>NUCLEOTIDE SEQUENCE</scope>
    <source>
        <strain evidence="2">YZJH907-2</strain>
    </source>
</reference>